<evidence type="ECO:0000259" key="3">
    <source>
        <dbReference type="Pfam" id="PF01055"/>
    </source>
</evidence>
<dbReference type="AlphaFoldDB" id="A0A177WC63"/>
<evidence type="ECO:0000313" key="7">
    <source>
        <dbReference type="Proteomes" id="UP000077115"/>
    </source>
</evidence>
<feature type="domain" description="Glycoside hydrolase family 31 TIM barrel" evidence="3">
    <location>
        <begin position="276"/>
        <end position="561"/>
    </location>
</feature>
<dbReference type="VEuPathDB" id="FungiDB:BDEG_21366"/>
<keyword evidence="2" id="KW-0326">Glycosidase</keyword>
<dbReference type="SUPFAM" id="SSF51011">
    <property type="entry name" value="Glycosyl hydrolase domain"/>
    <property type="match status" value="1"/>
</dbReference>
<dbReference type="PANTHER" id="PTHR22762:SF165">
    <property type="entry name" value="PUTATIVE (AFU_ORTHOLOGUE AFUA_1G06560)-RELATED"/>
    <property type="match status" value="1"/>
</dbReference>
<dbReference type="STRING" id="403673.A0A177WC63"/>
<dbReference type="Pfam" id="PF13802">
    <property type="entry name" value="Gal_mutarotas_2"/>
    <property type="match status" value="1"/>
</dbReference>
<dbReference type="InterPro" id="IPR011013">
    <property type="entry name" value="Gal_mutarotase_sf_dom"/>
</dbReference>
<dbReference type="GO" id="GO:0030246">
    <property type="term" value="F:carbohydrate binding"/>
    <property type="evidence" value="ECO:0007669"/>
    <property type="project" value="InterPro"/>
</dbReference>
<dbReference type="PANTHER" id="PTHR22762">
    <property type="entry name" value="ALPHA-GLUCOSIDASE"/>
    <property type="match status" value="1"/>
</dbReference>
<keyword evidence="2" id="KW-0378">Hydrolase</keyword>
<dbReference type="Pfam" id="PF21365">
    <property type="entry name" value="Glyco_hydro_31_3rd"/>
    <property type="match status" value="1"/>
</dbReference>
<evidence type="ECO:0000259" key="5">
    <source>
        <dbReference type="Pfam" id="PF21365"/>
    </source>
</evidence>
<evidence type="ECO:0000256" key="2">
    <source>
        <dbReference type="RuleBase" id="RU361185"/>
    </source>
</evidence>
<dbReference type="InterPro" id="IPR048395">
    <property type="entry name" value="Glyco_hydro_31_C"/>
</dbReference>
<protein>
    <submittedName>
        <fullName evidence="6">Uncharacterized protein</fullName>
    </submittedName>
</protein>
<dbReference type="GO" id="GO:0005975">
    <property type="term" value="P:carbohydrate metabolic process"/>
    <property type="evidence" value="ECO:0007669"/>
    <property type="project" value="InterPro"/>
</dbReference>
<dbReference type="EMBL" id="DS022300">
    <property type="protein sequence ID" value="OAJ37332.1"/>
    <property type="molecule type" value="Genomic_DNA"/>
</dbReference>
<dbReference type="InterPro" id="IPR017853">
    <property type="entry name" value="GH"/>
</dbReference>
<accession>A0A177WC63</accession>
<dbReference type="Gene3D" id="3.20.20.80">
    <property type="entry name" value="Glycosidases"/>
    <property type="match status" value="2"/>
</dbReference>
<dbReference type="InterPro" id="IPR000322">
    <property type="entry name" value="Glyco_hydro_31_TIM"/>
</dbReference>
<dbReference type="OrthoDB" id="5839090at2759"/>
<dbReference type="eggNOG" id="KOG1066">
    <property type="taxonomic scope" value="Eukaryota"/>
</dbReference>
<comment type="similarity">
    <text evidence="1 2">Belongs to the glycosyl hydrolase 31 family.</text>
</comment>
<dbReference type="SUPFAM" id="SSF51445">
    <property type="entry name" value="(Trans)glycosidases"/>
    <property type="match status" value="1"/>
</dbReference>
<dbReference type="Gene3D" id="2.60.40.1180">
    <property type="entry name" value="Golgi alpha-mannosidase II"/>
    <property type="match status" value="1"/>
</dbReference>
<evidence type="ECO:0000256" key="1">
    <source>
        <dbReference type="ARBA" id="ARBA00007806"/>
    </source>
</evidence>
<dbReference type="SUPFAM" id="SSF74650">
    <property type="entry name" value="Galactose mutarotase-like"/>
    <property type="match status" value="1"/>
</dbReference>
<sequence length="808" mass="90191">MRLRIPQNFQVVDNGLQPLRLSSGDGSLVVVHVLEDNLVRVQHIPPNKNPLETTHAVYPGFNATANGMDSIHGLERSSVQCRFRCPVPSVTTKPSSPGLLLTTNQLQISVDLTDGDLALSWAAQTGKSTETCKPFLQDLPFRAYEYDLDGSVHHYVRHSSTMHYYGAGEHSSPLSLTGKHIRIAATDALGYNPELSDPLYKHFPVYYGLDSTTSTAYGVYYDSLGTGSLDFGCEIDAIWGSFTSYRTCNPTLDYYVFFGPTLDQCVQTFASIVGLPALIPRYALGYLASSMGYAEAENAQELIEAFPKLCRKWDIPCDVLHLSSGYTVNQLTHARNVFTWNSERFPDPDRMFRVLRESGIRTVANVKPWLLAGHPHYDQVHKLLGFVWDPEKNSPSMTRLWSAGAGSTATGSYLDFSSKSGRDYWKAGVKALLQVGVEGIWNDNNEFELHDDQHTYSMMGKANVTVGTGGRALQTMLMGLASYEAMREFQPTKRPFLITRSSGPGAHRFACQTWSGDNYSSWQTLKHNIPMGLNAGLCLMAGYGHDVGGFVGPRPEKELFVTHIIRDAIQFRYRLIPYLYSLHYKASTTGVPVIRPLVYHFQNDSNVHQASFEFMLGPSLLVASVFVYGATEREVYLPFLSKDQGRWCNVWTGEWMNGGQTVVVPVPLDQHGALFAPSGALIPMDNSMHKINTQSQSVRTVEIYMDPQSRASSDFIEVIDDDGVSMDAAVFRYRMRAENTVNEEVHIHLEVLECAYIPEYTTIEFMLSLNDQRCIVTTETNGNTLRSSPRQSDGRQSVFVPLEFSCLS</sequence>
<dbReference type="Proteomes" id="UP000077115">
    <property type="component" value="Unassembled WGS sequence"/>
</dbReference>
<proteinExistence type="inferred from homology"/>
<evidence type="ECO:0000259" key="4">
    <source>
        <dbReference type="Pfam" id="PF13802"/>
    </source>
</evidence>
<dbReference type="InterPro" id="IPR025887">
    <property type="entry name" value="Glyco_hydro_31_N_dom"/>
</dbReference>
<dbReference type="InterPro" id="IPR013780">
    <property type="entry name" value="Glyco_hydro_b"/>
</dbReference>
<name>A0A177WC63_BATDL</name>
<reference evidence="6 7" key="1">
    <citation type="submission" date="2006-10" db="EMBL/GenBank/DDBJ databases">
        <title>The Genome Sequence of Batrachochytrium dendrobatidis JEL423.</title>
        <authorList>
            <consortium name="The Broad Institute Genome Sequencing Platform"/>
            <person name="Birren B."/>
            <person name="Lander E."/>
            <person name="Galagan J."/>
            <person name="Cuomo C."/>
            <person name="Devon K."/>
            <person name="Jaffe D."/>
            <person name="Butler J."/>
            <person name="Alvarez P."/>
            <person name="Gnerre S."/>
            <person name="Grabherr M."/>
            <person name="Kleber M."/>
            <person name="Mauceli E."/>
            <person name="Brockman W."/>
            <person name="Young S."/>
            <person name="LaButti K."/>
            <person name="Sykes S."/>
            <person name="DeCaprio D."/>
            <person name="Crawford M."/>
            <person name="Koehrsen M."/>
            <person name="Engels R."/>
            <person name="Montgomery P."/>
            <person name="Pearson M."/>
            <person name="Howarth C."/>
            <person name="Larson L."/>
            <person name="White J."/>
            <person name="O'Leary S."/>
            <person name="Kodira C."/>
            <person name="Zeng Q."/>
            <person name="Yandava C."/>
            <person name="Alvarado L."/>
            <person name="Longcore J."/>
            <person name="James T."/>
        </authorList>
    </citation>
    <scope>NUCLEOTIDE SEQUENCE [LARGE SCALE GENOMIC DNA]</scope>
    <source>
        <strain evidence="6 7">JEL423</strain>
    </source>
</reference>
<dbReference type="Gene3D" id="2.60.40.1760">
    <property type="entry name" value="glycosyl hydrolase (family 31)"/>
    <property type="match status" value="1"/>
</dbReference>
<dbReference type="CDD" id="cd14752">
    <property type="entry name" value="GH31_N"/>
    <property type="match status" value="1"/>
</dbReference>
<reference evidence="6 7" key="2">
    <citation type="submission" date="2016-05" db="EMBL/GenBank/DDBJ databases">
        <title>Lineage-specific infection strategies underlie the spectrum of fungal disease in amphibians.</title>
        <authorList>
            <person name="Cuomo C.A."/>
            <person name="Farrer R.A."/>
            <person name="James T."/>
            <person name="Longcore J."/>
            <person name="Birren B."/>
        </authorList>
    </citation>
    <scope>NUCLEOTIDE SEQUENCE [LARGE SCALE GENOMIC DNA]</scope>
    <source>
        <strain evidence="6 7">JEL423</strain>
    </source>
</reference>
<evidence type="ECO:0000313" key="6">
    <source>
        <dbReference type="EMBL" id="OAJ37332.1"/>
    </source>
</evidence>
<feature type="domain" description="Glycoside hydrolase family 31 N-terminal" evidence="4">
    <location>
        <begin position="30"/>
        <end position="230"/>
    </location>
</feature>
<feature type="domain" description="Glycosyl hydrolase family 31 C-terminal" evidence="5">
    <location>
        <begin position="590"/>
        <end position="682"/>
    </location>
</feature>
<gene>
    <name evidence="6" type="ORF">BDEG_21366</name>
</gene>
<dbReference type="GO" id="GO:0004553">
    <property type="term" value="F:hydrolase activity, hydrolyzing O-glycosyl compounds"/>
    <property type="evidence" value="ECO:0007669"/>
    <property type="project" value="InterPro"/>
</dbReference>
<dbReference type="Pfam" id="PF01055">
    <property type="entry name" value="Glyco_hydro_31_2nd"/>
    <property type="match status" value="1"/>
</dbReference>
<organism evidence="6 7">
    <name type="scientific">Batrachochytrium dendrobatidis (strain JEL423)</name>
    <dbReference type="NCBI Taxonomy" id="403673"/>
    <lineage>
        <taxon>Eukaryota</taxon>
        <taxon>Fungi</taxon>
        <taxon>Fungi incertae sedis</taxon>
        <taxon>Chytridiomycota</taxon>
        <taxon>Chytridiomycota incertae sedis</taxon>
        <taxon>Chytridiomycetes</taxon>
        <taxon>Rhizophydiales</taxon>
        <taxon>Rhizophydiales incertae sedis</taxon>
        <taxon>Batrachochytrium</taxon>
    </lineage>
</organism>